<dbReference type="Pfam" id="PF23023">
    <property type="entry name" value="Anti-Pycsar_Apyc1"/>
    <property type="match status" value="1"/>
</dbReference>
<comment type="catalytic activity">
    <reaction evidence="1">
        <text>Endonucleolytic cleavage of RNA, removing extra 3' nucleotides from tRNA precursor, generating 3' termini of tRNAs. A 3'-hydroxy group is left at the tRNA terminus and a 5'-phosphoryl group is left at the trailer molecule.</text>
        <dbReference type="EC" id="3.1.26.11"/>
    </reaction>
</comment>
<keyword evidence="8" id="KW-0255">Endonuclease</keyword>
<evidence type="ECO:0000313" key="13">
    <source>
        <dbReference type="Proteomes" id="UP000510647"/>
    </source>
</evidence>
<dbReference type="GO" id="GO:0046872">
    <property type="term" value="F:metal ion binding"/>
    <property type="evidence" value="ECO:0007669"/>
    <property type="project" value="UniProtKB-KW"/>
</dbReference>
<dbReference type="Gene3D" id="3.60.15.10">
    <property type="entry name" value="Ribonuclease Z/Hydroxyacylglutathione hydrolase-like"/>
    <property type="match status" value="2"/>
</dbReference>
<dbReference type="EC" id="3.1.26.11" evidence="4"/>
<evidence type="ECO:0000256" key="8">
    <source>
        <dbReference type="ARBA" id="ARBA00022759"/>
    </source>
</evidence>
<dbReference type="FunFam" id="3.60.15.10:FF:000065">
    <property type="entry name" value="Ribonuclease Z"/>
    <property type="match status" value="1"/>
</dbReference>
<dbReference type="InterPro" id="IPR036866">
    <property type="entry name" value="RibonucZ/Hydroxyglut_hydro"/>
</dbReference>
<evidence type="ECO:0000256" key="3">
    <source>
        <dbReference type="ARBA" id="ARBA00007823"/>
    </source>
</evidence>
<name>A0A7H9HZJ6_9SACH</name>
<dbReference type="OrthoDB" id="527344at2759"/>
<evidence type="ECO:0000256" key="2">
    <source>
        <dbReference type="ARBA" id="ARBA00001947"/>
    </source>
</evidence>
<keyword evidence="13" id="KW-1185">Reference proteome</keyword>
<organism evidence="12 13">
    <name type="scientific">Torulaspora globosa</name>
    <dbReference type="NCBI Taxonomy" id="48254"/>
    <lineage>
        <taxon>Eukaryota</taxon>
        <taxon>Fungi</taxon>
        <taxon>Dikarya</taxon>
        <taxon>Ascomycota</taxon>
        <taxon>Saccharomycotina</taxon>
        <taxon>Saccharomycetes</taxon>
        <taxon>Saccharomycetales</taxon>
        <taxon>Saccharomycetaceae</taxon>
        <taxon>Torulaspora</taxon>
    </lineage>
</organism>
<evidence type="ECO:0000256" key="5">
    <source>
        <dbReference type="ARBA" id="ARBA00022694"/>
    </source>
</evidence>
<evidence type="ECO:0000256" key="9">
    <source>
        <dbReference type="ARBA" id="ARBA00022801"/>
    </source>
</evidence>
<keyword evidence="5" id="KW-0819">tRNA processing</keyword>
<sequence>MQLPIGNSHDGRRYHSDHNIYTSDSSNLEIFWQASSCKSIHYLIIYTILNVELTCEFRSDIRDVLKFFDFILAISRSTVEAFKVWSLIKSLAQSSTPRIPKWYFQRQDLKLKSSIGRNYSVKKTDRKEETIRISSMYSFTPVTHPTADTKHPLLLLQSHHGDRYFFGMLGEGSQRSLTENKIRVSKLENIFLAGRLNWSAIGGLPGMILTLADQGKDSLTLHYGSEILDYIVSTWRYFVFRFGLSLKTHVMKDQEVYKDSLLTVTSIVTRVGMNSKERELFTEKEKSVLQSIVSNMFPKHAPTSRYDPSSDLHLNVELPNGFEMPQITTSYEISFNPVRGRFKPEEAIRLGVPKGPSFGKLASGQQIVLPNGTVVKPEDVLEKERHFPKVLVLAIPDDSFVQSFQERFKSYDCEDLGLVYYFLGEGVTINEQIIRFMELFGESTQHVVSHPKVCPNSIAFKGAAMTVLKLKAMQMDCYNLPRTQTILSKEFYECFDKPLEEGTTLQQVQETPVSSTIPKSQVHVFTQNSEVQIESFTKGDEKMKIKLDQKPARPWSWEYAFKKHVKPLNLCSASVERAMQEKGDYDNFNTAEKSRNVEIITLGTGSALPSKYRNVVSTLVKIPYTAAEGKVKNRMVLLDAGENTLGTMHRNFSSTALQTIFKDLNLIFLSHLHADHHLGIVSILKEWYKHNKHNDDSLMYIVTPWQYNKFMNEWLLLEEPDLLKRLKYISCEHLINDSYLRRETRPLSLDEYLDVFRTKKQKRRKLEVNPNSSLRELDTIRSMLRDLNIASFQTCRAKHCNWAYSCSISFFVNTFSKKVFKVSYSGDTRPNIEKFSKEIGYRSDLLIHEATLDNELVEDAIKKRHCTINEAIQVSNEMEADKLILTHFSQRYPKVPQIDNNVTVKAQEYCFAFDGMIVDFEKLGEQKLIFSKLNRAFLEERKEEEQEQTS</sequence>
<comment type="cofactor">
    <cofactor evidence="2">
        <name>Zn(2+)</name>
        <dbReference type="ChEBI" id="CHEBI:29105"/>
    </cofactor>
</comment>
<evidence type="ECO:0000256" key="4">
    <source>
        <dbReference type="ARBA" id="ARBA00012477"/>
    </source>
</evidence>
<dbReference type="InterPro" id="IPR027794">
    <property type="entry name" value="tRNase_Z_dom"/>
</dbReference>
<dbReference type="SUPFAM" id="SSF56281">
    <property type="entry name" value="Metallo-hydrolase/oxidoreductase"/>
    <property type="match status" value="2"/>
</dbReference>
<gene>
    <name evidence="12" type="ORF">HG537_0G02500</name>
</gene>
<dbReference type="GO" id="GO:1990180">
    <property type="term" value="P:mitochondrial tRNA 3'-end processing"/>
    <property type="evidence" value="ECO:0007669"/>
    <property type="project" value="TreeGrafter"/>
</dbReference>
<keyword evidence="6" id="KW-0540">Nuclease</keyword>
<evidence type="ECO:0000259" key="11">
    <source>
        <dbReference type="Pfam" id="PF13691"/>
    </source>
</evidence>
<dbReference type="InterPro" id="IPR047151">
    <property type="entry name" value="RNZ2-like"/>
</dbReference>
<evidence type="ECO:0000256" key="1">
    <source>
        <dbReference type="ARBA" id="ARBA00000402"/>
    </source>
</evidence>
<evidence type="ECO:0000256" key="7">
    <source>
        <dbReference type="ARBA" id="ARBA00022723"/>
    </source>
</evidence>
<reference evidence="12 13" key="1">
    <citation type="submission" date="2020-06" db="EMBL/GenBank/DDBJ databases">
        <title>The yeast mating-type switching endonuclease HO is a domesticated member of an unorthodox homing genetic element family.</title>
        <authorList>
            <person name="Coughlan A.Y."/>
            <person name="Lombardi L."/>
            <person name="Braun-Galleani S."/>
            <person name="Martos A.R."/>
            <person name="Galeote V."/>
            <person name="Bigey F."/>
            <person name="Dequin S."/>
            <person name="Byrne K.P."/>
            <person name="Wolfe K.H."/>
        </authorList>
    </citation>
    <scope>NUCLEOTIDE SEQUENCE [LARGE SCALE GENOMIC DNA]</scope>
    <source>
        <strain evidence="12 13">CBS2947</strain>
    </source>
</reference>
<accession>A0A7H9HZJ6</accession>
<protein>
    <recommendedName>
        <fullName evidence="4">ribonuclease Z</fullName>
        <ecNumber evidence="4">3.1.26.11</ecNumber>
    </recommendedName>
</protein>
<keyword evidence="7" id="KW-0479">Metal-binding</keyword>
<dbReference type="PANTHER" id="PTHR12553">
    <property type="entry name" value="ZINC PHOSPHODIESTERASE ELAC PROTEIN 2"/>
    <property type="match status" value="1"/>
</dbReference>
<dbReference type="GO" id="GO:0042781">
    <property type="term" value="F:3'-tRNA processing endoribonuclease activity"/>
    <property type="evidence" value="ECO:0007669"/>
    <property type="project" value="UniProtKB-EC"/>
</dbReference>
<dbReference type="AlphaFoldDB" id="A0A7H9HZJ6"/>
<dbReference type="Proteomes" id="UP000510647">
    <property type="component" value="Chromosome 7"/>
</dbReference>
<proteinExistence type="inferred from homology"/>
<dbReference type="GO" id="GO:0005739">
    <property type="term" value="C:mitochondrion"/>
    <property type="evidence" value="ECO:0007669"/>
    <property type="project" value="TreeGrafter"/>
</dbReference>
<dbReference type="PANTHER" id="PTHR12553:SF49">
    <property type="entry name" value="ZINC PHOSPHODIESTERASE ELAC PROTEIN 2"/>
    <property type="match status" value="1"/>
</dbReference>
<evidence type="ECO:0000256" key="6">
    <source>
        <dbReference type="ARBA" id="ARBA00022722"/>
    </source>
</evidence>
<dbReference type="EMBL" id="CP059273">
    <property type="protein sequence ID" value="QLQ81996.1"/>
    <property type="molecule type" value="Genomic_DNA"/>
</dbReference>
<comment type="similarity">
    <text evidence="3">Belongs to the RNase Z family.</text>
</comment>
<evidence type="ECO:0000313" key="12">
    <source>
        <dbReference type="EMBL" id="QLQ81996.1"/>
    </source>
</evidence>
<keyword evidence="9" id="KW-0378">Hydrolase</keyword>
<dbReference type="CDD" id="cd07718">
    <property type="entry name" value="RNaseZ_ELAC1_ELAC2-C-term-like_MBL-fold"/>
    <property type="match status" value="1"/>
</dbReference>
<evidence type="ECO:0000256" key="10">
    <source>
        <dbReference type="ARBA" id="ARBA00022833"/>
    </source>
</evidence>
<dbReference type="Pfam" id="PF13691">
    <property type="entry name" value="Lactamase_B_4"/>
    <property type="match status" value="1"/>
</dbReference>
<keyword evidence="10" id="KW-0862">Zinc</keyword>
<feature type="domain" description="tRNase Z endonuclease" evidence="11">
    <location>
        <begin position="141"/>
        <end position="203"/>
    </location>
</feature>